<dbReference type="Pfam" id="PF16344">
    <property type="entry name" value="FecR_C"/>
    <property type="match status" value="1"/>
</dbReference>
<accession>A0A1I0RH92</accession>
<dbReference type="InterPro" id="IPR032508">
    <property type="entry name" value="FecR_C"/>
</dbReference>
<evidence type="ECO:0008006" key="6">
    <source>
        <dbReference type="Google" id="ProtNLM"/>
    </source>
</evidence>
<evidence type="ECO:0000313" key="5">
    <source>
        <dbReference type="Proteomes" id="UP000199310"/>
    </source>
</evidence>
<dbReference type="OrthoDB" id="934696at2"/>
<keyword evidence="1" id="KW-0812">Transmembrane</keyword>
<dbReference type="InterPro" id="IPR006860">
    <property type="entry name" value="FecR"/>
</dbReference>
<dbReference type="InterPro" id="IPR012373">
    <property type="entry name" value="Ferrdict_sens_TM"/>
</dbReference>
<dbReference type="Pfam" id="PF04773">
    <property type="entry name" value="FecR"/>
    <property type="match status" value="1"/>
</dbReference>
<dbReference type="STRING" id="29529.SAMN04488122_2834"/>
<keyword evidence="5" id="KW-1185">Reference proteome</keyword>
<feature type="domain" description="FecR protein" evidence="2">
    <location>
        <begin position="134"/>
        <end position="218"/>
    </location>
</feature>
<dbReference type="PANTHER" id="PTHR30273:SF2">
    <property type="entry name" value="PROTEIN FECR"/>
    <property type="match status" value="1"/>
</dbReference>
<evidence type="ECO:0000313" key="4">
    <source>
        <dbReference type="EMBL" id="SEW40237.1"/>
    </source>
</evidence>
<dbReference type="PANTHER" id="PTHR30273">
    <property type="entry name" value="PERIPLASMIC SIGNAL SENSOR AND SIGMA FACTOR ACTIVATOR FECR-RELATED"/>
    <property type="match status" value="1"/>
</dbReference>
<dbReference type="Gene3D" id="3.55.50.30">
    <property type="match status" value="1"/>
</dbReference>
<evidence type="ECO:0000259" key="2">
    <source>
        <dbReference type="Pfam" id="PF04773"/>
    </source>
</evidence>
<dbReference type="EMBL" id="FOJG01000001">
    <property type="protein sequence ID" value="SEW40237.1"/>
    <property type="molecule type" value="Genomic_DNA"/>
</dbReference>
<keyword evidence="1" id="KW-1133">Transmembrane helix</keyword>
<evidence type="ECO:0000256" key="1">
    <source>
        <dbReference type="SAM" id="Phobius"/>
    </source>
</evidence>
<keyword evidence="1" id="KW-0472">Membrane</keyword>
<organism evidence="4 5">
    <name type="scientific">Chitinophaga arvensicola</name>
    <dbReference type="NCBI Taxonomy" id="29529"/>
    <lineage>
        <taxon>Bacteria</taxon>
        <taxon>Pseudomonadati</taxon>
        <taxon>Bacteroidota</taxon>
        <taxon>Chitinophagia</taxon>
        <taxon>Chitinophagales</taxon>
        <taxon>Chitinophagaceae</taxon>
        <taxon>Chitinophaga</taxon>
    </lineage>
</organism>
<dbReference type="Gene3D" id="2.60.120.1440">
    <property type="match status" value="1"/>
</dbReference>
<dbReference type="RefSeq" id="WP_089895720.1">
    <property type="nucleotide sequence ID" value="NZ_FOJG01000001.1"/>
</dbReference>
<feature type="domain" description="Protein FecR C-terminal" evidence="3">
    <location>
        <begin position="276"/>
        <end position="344"/>
    </location>
</feature>
<proteinExistence type="predicted"/>
<dbReference type="AlphaFoldDB" id="A0A1I0RH92"/>
<dbReference type="GO" id="GO:0016989">
    <property type="term" value="F:sigma factor antagonist activity"/>
    <property type="evidence" value="ECO:0007669"/>
    <property type="project" value="TreeGrafter"/>
</dbReference>
<feature type="transmembrane region" description="Helical" evidence="1">
    <location>
        <begin position="83"/>
        <end position="105"/>
    </location>
</feature>
<sequence length="348" mass="38829">MLKSELLIKKFWSGNIRHDELKELEKLLEQQSENSASALLEQDTEEVHVTGTLDRKRADELLLKIHTNISATSHASKKKTIGYLPRIAGIAAGIALAVIITWQWVKKAETGQTNNTMPVIAIVHQHTVNKSDTVMNIALPDGSTAALYPHSSLHYDIPFTHNKRDITMSGAAEFNVSTDHAKPFTVYANGIATTALGTRFRVNTSNKNVQVLLYEGRVVIHPAINGGTKKAYLNPGEQLSVAKDFDYLITRISPAVKAKKNLRKEAPASNADSINLNFRNTPLADVFDNLAKKFQLQIVYTNREKLQEIPFTGYFNANDSLENLLKMLCGMNNLQYELTDNELKIIYP</sequence>
<reference evidence="5" key="1">
    <citation type="submission" date="2016-10" db="EMBL/GenBank/DDBJ databases">
        <authorList>
            <person name="Varghese N."/>
            <person name="Submissions S."/>
        </authorList>
    </citation>
    <scope>NUCLEOTIDE SEQUENCE [LARGE SCALE GENOMIC DNA]</scope>
    <source>
        <strain evidence="5">DSM 3695</strain>
    </source>
</reference>
<dbReference type="PIRSF" id="PIRSF018266">
    <property type="entry name" value="FecR"/>
    <property type="match status" value="1"/>
</dbReference>
<gene>
    <name evidence="4" type="ORF">SAMN04488122_2834</name>
</gene>
<protein>
    <recommendedName>
        <fullName evidence="6">Ferric-dicitrate binding protein FerR, regulates iron transport through sigma-19</fullName>
    </recommendedName>
</protein>
<dbReference type="Proteomes" id="UP000199310">
    <property type="component" value="Unassembled WGS sequence"/>
</dbReference>
<name>A0A1I0RH92_9BACT</name>
<evidence type="ECO:0000259" key="3">
    <source>
        <dbReference type="Pfam" id="PF16344"/>
    </source>
</evidence>